<evidence type="ECO:0000313" key="1">
    <source>
        <dbReference type="EnsemblMetazoa" id="GPPI032932-PA"/>
    </source>
</evidence>
<proteinExistence type="predicted"/>
<protein>
    <submittedName>
        <fullName evidence="1">Uncharacterized protein</fullName>
    </submittedName>
</protein>
<reference evidence="2" key="1">
    <citation type="submission" date="2015-01" db="EMBL/GenBank/DDBJ databases">
        <authorList>
            <person name="Aksoy S."/>
            <person name="Warren W."/>
            <person name="Wilson R.K."/>
        </authorList>
    </citation>
    <scope>NUCLEOTIDE SEQUENCE [LARGE SCALE GENOMIC DNA]</scope>
    <source>
        <strain evidence="2">IAEA</strain>
    </source>
</reference>
<dbReference type="Proteomes" id="UP000092460">
    <property type="component" value="Unassembled WGS sequence"/>
</dbReference>
<sequence>MAAIVLGFNEKGNIMFSVTGMQVDQVIAFVTSDVFDEIDLSDVCTAECSIKNVSEHVMKKRSEY</sequence>
<dbReference type="STRING" id="67801.A0A1B0BKC3"/>
<dbReference type="AlphaFoldDB" id="A0A1B0BKC3"/>
<dbReference type="VEuPathDB" id="VectorBase:GPPI032932"/>
<dbReference type="EnsemblMetazoa" id="GPPI032932-RA">
    <property type="protein sequence ID" value="GPPI032932-PA"/>
    <property type="gene ID" value="GPPI032932"/>
</dbReference>
<organism evidence="1 2">
    <name type="scientific">Glossina palpalis gambiensis</name>
    <dbReference type="NCBI Taxonomy" id="67801"/>
    <lineage>
        <taxon>Eukaryota</taxon>
        <taxon>Metazoa</taxon>
        <taxon>Ecdysozoa</taxon>
        <taxon>Arthropoda</taxon>
        <taxon>Hexapoda</taxon>
        <taxon>Insecta</taxon>
        <taxon>Pterygota</taxon>
        <taxon>Neoptera</taxon>
        <taxon>Endopterygota</taxon>
        <taxon>Diptera</taxon>
        <taxon>Brachycera</taxon>
        <taxon>Muscomorpha</taxon>
        <taxon>Hippoboscoidea</taxon>
        <taxon>Glossinidae</taxon>
        <taxon>Glossina</taxon>
    </lineage>
</organism>
<reference evidence="1" key="2">
    <citation type="submission" date="2020-05" db="UniProtKB">
        <authorList>
            <consortium name="EnsemblMetazoa"/>
        </authorList>
    </citation>
    <scope>IDENTIFICATION</scope>
    <source>
        <strain evidence="1">IAEA</strain>
    </source>
</reference>
<name>A0A1B0BKC3_9MUSC</name>
<keyword evidence="2" id="KW-1185">Reference proteome</keyword>
<evidence type="ECO:0000313" key="2">
    <source>
        <dbReference type="Proteomes" id="UP000092460"/>
    </source>
</evidence>
<accession>A0A1B0BKC3</accession>
<dbReference type="EMBL" id="JXJN01015882">
    <property type="status" value="NOT_ANNOTATED_CDS"/>
    <property type="molecule type" value="Genomic_DNA"/>
</dbReference>